<keyword evidence="2" id="KW-0805">Transcription regulation</keyword>
<gene>
    <name evidence="8" type="ORF">SAMN05421542_4566</name>
</gene>
<feature type="modified residue" description="4-aspartylphosphate" evidence="5">
    <location>
        <position position="57"/>
    </location>
</feature>
<dbReference type="Pfam" id="PF00072">
    <property type="entry name" value="Response_reg"/>
    <property type="match status" value="1"/>
</dbReference>
<dbReference type="SUPFAM" id="SSF46894">
    <property type="entry name" value="C-terminal effector domain of the bipartite response regulators"/>
    <property type="match status" value="1"/>
</dbReference>
<dbReference type="SMART" id="SM00421">
    <property type="entry name" value="HTH_LUXR"/>
    <property type="match status" value="1"/>
</dbReference>
<evidence type="ECO:0000256" key="3">
    <source>
        <dbReference type="ARBA" id="ARBA00023125"/>
    </source>
</evidence>
<sequence>MKKTIVIVDDHILIAKALEGIIGNFSEFEVIYVCESGKDLIQKFEEGNTIPEIILMDVSMPIMDGFETAAWVTKNHPEIKVMALSMQGDDNSVIKMIKNGAKGYLLKNTHPKDLEIALTRLNTDGFFYPEWASKIIFSNLNKTDIETTVRISDREKEFLKYTVTELSYKEIADRMCCSPRTVESYRDQLCEKLDLKTRVGLAVFAIKNGFAN</sequence>
<feature type="domain" description="HTH luxR-type" evidence="6">
    <location>
        <begin position="144"/>
        <end position="209"/>
    </location>
</feature>
<evidence type="ECO:0000256" key="5">
    <source>
        <dbReference type="PROSITE-ProRule" id="PRU00169"/>
    </source>
</evidence>
<dbReference type="RefSeq" id="WP_089739612.1">
    <property type="nucleotide sequence ID" value="NZ_FNEG01000010.1"/>
</dbReference>
<dbReference type="InterPro" id="IPR016032">
    <property type="entry name" value="Sig_transdc_resp-reg_C-effctor"/>
</dbReference>
<dbReference type="SMART" id="SM00448">
    <property type="entry name" value="REC"/>
    <property type="match status" value="1"/>
</dbReference>
<dbReference type="InterPro" id="IPR039420">
    <property type="entry name" value="WalR-like"/>
</dbReference>
<dbReference type="Pfam" id="PF00196">
    <property type="entry name" value="GerE"/>
    <property type="match status" value="1"/>
</dbReference>
<keyword evidence="1 5" id="KW-0597">Phosphoprotein</keyword>
<proteinExistence type="predicted"/>
<evidence type="ECO:0000313" key="8">
    <source>
        <dbReference type="EMBL" id="SDJ87657.1"/>
    </source>
</evidence>
<dbReference type="InterPro" id="IPR011006">
    <property type="entry name" value="CheY-like_superfamily"/>
</dbReference>
<dbReference type="CDD" id="cd17535">
    <property type="entry name" value="REC_NarL-like"/>
    <property type="match status" value="1"/>
</dbReference>
<dbReference type="Gene3D" id="3.40.50.2300">
    <property type="match status" value="1"/>
</dbReference>
<keyword evidence="4" id="KW-0804">Transcription</keyword>
<dbReference type="EMBL" id="FNEG01000010">
    <property type="protein sequence ID" value="SDJ87657.1"/>
    <property type="molecule type" value="Genomic_DNA"/>
</dbReference>
<organism evidence="8 9">
    <name type="scientific">Chryseobacterium jejuense</name>
    <dbReference type="NCBI Taxonomy" id="445960"/>
    <lineage>
        <taxon>Bacteria</taxon>
        <taxon>Pseudomonadati</taxon>
        <taxon>Bacteroidota</taxon>
        <taxon>Flavobacteriia</taxon>
        <taxon>Flavobacteriales</taxon>
        <taxon>Weeksellaceae</taxon>
        <taxon>Chryseobacterium group</taxon>
        <taxon>Chryseobacterium</taxon>
    </lineage>
</organism>
<evidence type="ECO:0000259" key="7">
    <source>
        <dbReference type="PROSITE" id="PS50110"/>
    </source>
</evidence>
<name>A0ABY0QBZ6_CHRJE</name>
<dbReference type="InterPro" id="IPR036388">
    <property type="entry name" value="WH-like_DNA-bd_sf"/>
</dbReference>
<dbReference type="CDD" id="cd06170">
    <property type="entry name" value="LuxR_C_like"/>
    <property type="match status" value="1"/>
</dbReference>
<feature type="domain" description="Response regulatory" evidence="7">
    <location>
        <begin position="4"/>
        <end position="122"/>
    </location>
</feature>
<evidence type="ECO:0000313" key="9">
    <source>
        <dbReference type="Proteomes" id="UP000199426"/>
    </source>
</evidence>
<dbReference type="SUPFAM" id="SSF52172">
    <property type="entry name" value="CheY-like"/>
    <property type="match status" value="1"/>
</dbReference>
<keyword evidence="3" id="KW-0238">DNA-binding</keyword>
<dbReference type="Proteomes" id="UP000199426">
    <property type="component" value="Unassembled WGS sequence"/>
</dbReference>
<protein>
    <submittedName>
        <fullName evidence="8">Two component transcriptional regulator, LuxR family</fullName>
    </submittedName>
</protein>
<dbReference type="PROSITE" id="PS50043">
    <property type="entry name" value="HTH_LUXR_2"/>
    <property type="match status" value="1"/>
</dbReference>
<dbReference type="InterPro" id="IPR000792">
    <property type="entry name" value="Tscrpt_reg_LuxR_C"/>
</dbReference>
<keyword evidence="9" id="KW-1185">Reference proteome</keyword>
<dbReference type="PANTHER" id="PTHR43214:SF41">
    <property type="entry name" value="NITRATE_NITRITE RESPONSE REGULATOR PROTEIN NARP"/>
    <property type="match status" value="1"/>
</dbReference>
<dbReference type="PROSITE" id="PS50110">
    <property type="entry name" value="RESPONSE_REGULATORY"/>
    <property type="match status" value="1"/>
</dbReference>
<comment type="caution">
    <text evidence="8">The sequence shown here is derived from an EMBL/GenBank/DDBJ whole genome shotgun (WGS) entry which is preliminary data.</text>
</comment>
<dbReference type="PANTHER" id="PTHR43214">
    <property type="entry name" value="TWO-COMPONENT RESPONSE REGULATOR"/>
    <property type="match status" value="1"/>
</dbReference>
<dbReference type="Gene3D" id="1.10.10.10">
    <property type="entry name" value="Winged helix-like DNA-binding domain superfamily/Winged helix DNA-binding domain"/>
    <property type="match status" value="1"/>
</dbReference>
<evidence type="ECO:0000256" key="1">
    <source>
        <dbReference type="ARBA" id="ARBA00022553"/>
    </source>
</evidence>
<evidence type="ECO:0000256" key="4">
    <source>
        <dbReference type="ARBA" id="ARBA00023163"/>
    </source>
</evidence>
<accession>A0ABY0QBZ6</accession>
<reference evidence="8 9" key="1">
    <citation type="submission" date="2016-10" db="EMBL/GenBank/DDBJ databases">
        <authorList>
            <person name="Varghese N."/>
            <person name="Submissions S."/>
        </authorList>
    </citation>
    <scope>NUCLEOTIDE SEQUENCE [LARGE SCALE GENOMIC DNA]</scope>
    <source>
        <strain evidence="8 9">DSM 19299</strain>
    </source>
</reference>
<dbReference type="InterPro" id="IPR058245">
    <property type="entry name" value="NreC/VraR/RcsB-like_REC"/>
</dbReference>
<evidence type="ECO:0000259" key="6">
    <source>
        <dbReference type="PROSITE" id="PS50043"/>
    </source>
</evidence>
<dbReference type="InterPro" id="IPR001789">
    <property type="entry name" value="Sig_transdc_resp-reg_receiver"/>
</dbReference>
<evidence type="ECO:0000256" key="2">
    <source>
        <dbReference type="ARBA" id="ARBA00023015"/>
    </source>
</evidence>